<comment type="similarity">
    <text evidence="2">Belongs to the biopterin-dependent aromatic amino acid hydroxylase family.</text>
</comment>
<evidence type="ECO:0000256" key="9">
    <source>
        <dbReference type="PIRSR" id="PIRSR601273-1"/>
    </source>
</evidence>
<feature type="domain" description="Biopterin-dependent aromatic amino acid hydroxylase family profile" evidence="11">
    <location>
        <begin position="93"/>
        <end position="439"/>
    </location>
</feature>
<evidence type="ECO:0000259" key="12">
    <source>
        <dbReference type="PROSITE" id="PS51671"/>
    </source>
</evidence>
<dbReference type="InterPro" id="IPR019774">
    <property type="entry name" value="Aromatic-AA_hydroxylase_C"/>
</dbReference>
<keyword evidence="6" id="KW-0503">Monooxygenase</keyword>
<dbReference type="InterPro" id="IPR018301">
    <property type="entry name" value="ArAA_hydroxylase_Fe/CU_BS"/>
</dbReference>
<reference evidence="13" key="2">
    <citation type="submission" date="2025-09" db="UniProtKB">
        <authorList>
            <consortium name="Ensembl"/>
        </authorList>
    </citation>
    <scope>IDENTIFICATION</scope>
</reference>
<dbReference type="FunFam" id="1.10.800.10:FF:000004">
    <property type="entry name" value="Tyrosine 3-monooxygenase"/>
    <property type="match status" value="1"/>
</dbReference>
<evidence type="ECO:0000256" key="2">
    <source>
        <dbReference type="ARBA" id="ARBA00009712"/>
    </source>
</evidence>
<evidence type="ECO:0000256" key="1">
    <source>
        <dbReference type="ARBA" id="ARBA00001954"/>
    </source>
</evidence>
<dbReference type="GO" id="GO:0004510">
    <property type="term" value="F:tryptophan 5-monooxygenase activity"/>
    <property type="evidence" value="ECO:0007669"/>
    <property type="project" value="TreeGrafter"/>
</dbReference>
<dbReference type="PRINTS" id="PR00372">
    <property type="entry name" value="FYWHYDRXLASE"/>
</dbReference>
<feature type="binding site" evidence="9">
    <location>
        <position position="265"/>
    </location>
    <ligand>
        <name>L-tryptophan</name>
        <dbReference type="ChEBI" id="CHEBI:57912"/>
    </ligand>
</feature>
<keyword evidence="3 8" id="KW-0479">Metal-binding</keyword>
<dbReference type="SUPFAM" id="SSF56534">
    <property type="entry name" value="Aromatic aminoacid monoxygenases, catalytic and oligomerization domains"/>
    <property type="match status" value="1"/>
</dbReference>
<feature type="binding site" evidence="9">
    <location>
        <position position="336"/>
    </location>
    <ligand>
        <name>L-tryptophan</name>
        <dbReference type="ChEBI" id="CHEBI:57912"/>
    </ligand>
</feature>
<dbReference type="InterPro" id="IPR045865">
    <property type="entry name" value="ACT-like_dom_sf"/>
</dbReference>
<organism evidence="13 14">
    <name type="scientific">Mola mola</name>
    <name type="common">Ocean sunfish</name>
    <name type="synonym">Tetraodon mola</name>
    <dbReference type="NCBI Taxonomy" id="94237"/>
    <lineage>
        <taxon>Eukaryota</taxon>
        <taxon>Metazoa</taxon>
        <taxon>Chordata</taxon>
        <taxon>Craniata</taxon>
        <taxon>Vertebrata</taxon>
        <taxon>Euteleostomi</taxon>
        <taxon>Actinopterygii</taxon>
        <taxon>Neopterygii</taxon>
        <taxon>Teleostei</taxon>
        <taxon>Neoteleostei</taxon>
        <taxon>Acanthomorphata</taxon>
        <taxon>Eupercaria</taxon>
        <taxon>Tetraodontiformes</taxon>
        <taxon>Molidae</taxon>
        <taxon>Mola</taxon>
    </lineage>
</organism>
<evidence type="ECO:0000256" key="8">
    <source>
        <dbReference type="PIRSR" id="PIRSR000336-1"/>
    </source>
</evidence>
<feature type="domain" description="ACT" evidence="12">
    <location>
        <begin position="29"/>
        <end position="107"/>
    </location>
</feature>
<dbReference type="GO" id="GO:0046189">
    <property type="term" value="P:phenol-containing compound biosynthetic process"/>
    <property type="evidence" value="ECO:0007669"/>
    <property type="project" value="UniProtKB-ARBA"/>
</dbReference>
<reference evidence="13" key="1">
    <citation type="submission" date="2025-08" db="UniProtKB">
        <authorList>
            <consortium name="Ensembl"/>
        </authorList>
    </citation>
    <scope>IDENTIFICATION</scope>
</reference>
<dbReference type="STRING" id="94237.ENSMMOP00000020412"/>
<dbReference type="InterPro" id="IPR036329">
    <property type="entry name" value="Aro-AA_hydroxylase_C_sf"/>
</dbReference>
<feature type="binding site" evidence="9">
    <location>
        <position position="366"/>
    </location>
    <ligand>
        <name>L-tryptophan</name>
        <dbReference type="ChEBI" id="CHEBI:57912"/>
    </ligand>
</feature>
<dbReference type="OMA" id="KHACKQF"/>
<dbReference type="Pfam" id="PF01842">
    <property type="entry name" value="ACT"/>
    <property type="match status" value="1"/>
</dbReference>
<dbReference type="PROSITE" id="PS51410">
    <property type="entry name" value="BH4_AAA_HYDROXYL_2"/>
    <property type="match status" value="1"/>
</dbReference>
<dbReference type="InterPro" id="IPR036951">
    <property type="entry name" value="ArAA_hydroxylase_sf"/>
</dbReference>
<dbReference type="GO" id="GO:0043005">
    <property type="term" value="C:neuron projection"/>
    <property type="evidence" value="ECO:0007669"/>
    <property type="project" value="TreeGrafter"/>
</dbReference>
<keyword evidence="4" id="KW-0560">Oxidoreductase</keyword>
<dbReference type="Ensembl" id="ENSMMOT00000020748.1">
    <property type="protein sequence ID" value="ENSMMOP00000020412.1"/>
    <property type="gene ID" value="ENSMMOG00000015511.1"/>
</dbReference>
<dbReference type="InterPro" id="IPR019773">
    <property type="entry name" value="Tyrosine_3-monooxygenase-like"/>
</dbReference>
<keyword evidence="14" id="KW-1185">Reference proteome</keyword>
<evidence type="ECO:0000313" key="14">
    <source>
        <dbReference type="Proteomes" id="UP000261620"/>
    </source>
</evidence>
<evidence type="ECO:0000259" key="11">
    <source>
        <dbReference type="PROSITE" id="PS51410"/>
    </source>
</evidence>
<evidence type="ECO:0000256" key="4">
    <source>
        <dbReference type="ARBA" id="ARBA00023002"/>
    </source>
</evidence>
<feature type="binding site" evidence="9">
    <location>
        <position position="235"/>
    </location>
    <ligand>
        <name>L-tryptophan</name>
        <dbReference type="ChEBI" id="CHEBI:57912"/>
    </ligand>
</feature>
<protein>
    <submittedName>
        <fullName evidence="13">Uncharacterized protein</fullName>
    </submittedName>
</protein>
<evidence type="ECO:0000313" key="13">
    <source>
        <dbReference type="Ensembl" id="ENSMMOP00000020412.1"/>
    </source>
</evidence>
<dbReference type="InterPro" id="IPR001273">
    <property type="entry name" value="ArAA_hydroxylase"/>
</dbReference>
<dbReference type="PANTHER" id="PTHR11473">
    <property type="entry name" value="AROMATIC AMINO ACID HYDROXYLASE"/>
    <property type="match status" value="1"/>
</dbReference>
<name>A0A3Q4BK13_MOLML</name>
<evidence type="ECO:0000256" key="7">
    <source>
        <dbReference type="ARBA" id="ARBA00037406"/>
    </source>
</evidence>
<feature type="binding site" evidence="9">
    <location>
        <position position="257"/>
    </location>
    <ligand>
        <name>L-tryptophan</name>
        <dbReference type="ChEBI" id="CHEBI:57912"/>
    </ligand>
</feature>
<feature type="binding site" evidence="8">
    <location>
        <position position="272"/>
    </location>
    <ligand>
        <name>Fe cation</name>
        <dbReference type="ChEBI" id="CHEBI:24875"/>
    </ligand>
</feature>
<dbReference type="SUPFAM" id="SSF55021">
    <property type="entry name" value="ACT-like"/>
    <property type="match status" value="1"/>
</dbReference>
<dbReference type="CDD" id="cd03346">
    <property type="entry name" value="eu_TrpOH"/>
    <property type="match status" value="1"/>
</dbReference>
<dbReference type="GO" id="GO:0005506">
    <property type="term" value="F:iron ion binding"/>
    <property type="evidence" value="ECO:0007669"/>
    <property type="project" value="InterPro"/>
</dbReference>
<evidence type="ECO:0000256" key="10">
    <source>
        <dbReference type="PIRSR" id="PIRSR601273-2"/>
    </source>
</evidence>
<dbReference type="InterPro" id="IPR041904">
    <property type="entry name" value="TrpOH_cat"/>
</dbReference>
<dbReference type="PROSITE" id="PS51671">
    <property type="entry name" value="ACT"/>
    <property type="match status" value="1"/>
</dbReference>
<dbReference type="PIRSF" id="PIRSF000336">
    <property type="entry name" value="TH"/>
    <property type="match status" value="1"/>
</dbReference>
<comment type="function">
    <text evidence="7">Oxidizes L-tryptophan to 5-hydroxy-l-tryptophan in the rate-determining step of serotonin biosynthesis.</text>
</comment>
<proteinExistence type="inferred from homology"/>
<dbReference type="Gene3D" id="1.10.800.10">
    <property type="entry name" value="Aromatic amino acid hydroxylase"/>
    <property type="match status" value="1"/>
</dbReference>
<dbReference type="InterPro" id="IPR002912">
    <property type="entry name" value="ACT_dom"/>
</dbReference>
<accession>A0A3Q4BK13</accession>
<comment type="cofactor">
    <cofactor evidence="1 10">
        <name>Fe(2+)</name>
        <dbReference type="ChEBI" id="CHEBI:29033"/>
    </cofactor>
</comment>
<evidence type="ECO:0000256" key="6">
    <source>
        <dbReference type="ARBA" id="ARBA00023033"/>
    </source>
</evidence>
<dbReference type="GO" id="GO:0009072">
    <property type="term" value="P:aromatic amino acid metabolic process"/>
    <property type="evidence" value="ECO:0007669"/>
    <property type="project" value="InterPro"/>
</dbReference>
<dbReference type="Pfam" id="PF00351">
    <property type="entry name" value="Biopterin_H"/>
    <property type="match status" value="1"/>
</dbReference>
<evidence type="ECO:0000256" key="5">
    <source>
        <dbReference type="ARBA" id="ARBA00023004"/>
    </source>
</evidence>
<evidence type="ECO:0000256" key="3">
    <source>
        <dbReference type="ARBA" id="ARBA00022723"/>
    </source>
</evidence>
<sequence>AIITKIDENLYNRSISSKWSTSCDRANTTIILSLKNEVGSLVQALKVFQEKRVNLAHIESRRSKGSDSDCEIFLDCNTDREQLRELTQLLRNLLILNCVTDLAGVPWFPKKISELDLCANRVLMYGSELNADHPGFKDNVYRKRRKYFADLAMRYKHGDPIQRIDFKEEEVRTWGVVFRELNKLYVTHACKEYLQNFPLLIKHCNYREDNIPQLEDVSNFLKGHSGFILRPVAGYLSPRDFLAGLAFRVFHCTQYIRHSSDPLYTPEPDTCHELLGHVPLLADPTFAQFSQEIGLTSLGASDEAVKKLATCYFFTVEFGLCKQDGKLRAYGAGLLSSVSELKHALSDKARVLPFDPMVTFEQECLITTFQEAYFVSESFEEAKNKIREFAKTIWRPFTVHYNPYTQSVEVLKDIKSINYLLKHIRQELGIVEDTLYHITA</sequence>
<dbReference type="Proteomes" id="UP000261620">
    <property type="component" value="Unplaced"/>
</dbReference>
<dbReference type="PANTHER" id="PTHR11473:SF23">
    <property type="entry name" value="TRYPTOPHAN 5-HYDROXYLASE 1"/>
    <property type="match status" value="1"/>
</dbReference>
<dbReference type="AlphaFoldDB" id="A0A3Q4BK13"/>
<feature type="binding site" evidence="8">
    <location>
        <position position="317"/>
    </location>
    <ligand>
        <name>Fe cation</name>
        <dbReference type="ChEBI" id="CHEBI:24875"/>
    </ligand>
</feature>
<feature type="binding site" evidence="8">
    <location>
        <position position="277"/>
    </location>
    <ligand>
        <name>Fe cation</name>
        <dbReference type="ChEBI" id="CHEBI:24875"/>
    </ligand>
</feature>
<keyword evidence="5 8" id="KW-0408">Iron</keyword>
<dbReference type="PROSITE" id="PS00367">
    <property type="entry name" value="BH4_AAA_HYDROXYL_1"/>
    <property type="match status" value="1"/>
</dbReference>